<protein>
    <recommendedName>
        <fullName evidence="4">Ubiquitin-like domain-containing protein</fullName>
    </recommendedName>
</protein>
<keyword evidence="3" id="KW-1185">Reference proteome</keyword>
<evidence type="ECO:0008006" key="4">
    <source>
        <dbReference type="Google" id="ProtNLM"/>
    </source>
</evidence>
<comment type="caution">
    <text evidence="2">The sequence shown here is derived from an EMBL/GenBank/DDBJ whole genome shotgun (WGS) entry which is preliminary data.</text>
</comment>
<reference evidence="2 3" key="1">
    <citation type="submission" date="2016-07" db="EMBL/GenBank/DDBJ databases">
        <title>Pervasive Adenine N6-methylation of Active Genes in Fungi.</title>
        <authorList>
            <consortium name="DOE Joint Genome Institute"/>
            <person name="Mondo S.J."/>
            <person name="Dannebaum R.O."/>
            <person name="Kuo R.C."/>
            <person name="Labutti K."/>
            <person name="Haridas S."/>
            <person name="Kuo A."/>
            <person name="Salamov A."/>
            <person name="Ahrendt S.R."/>
            <person name="Lipzen A."/>
            <person name="Sullivan W."/>
            <person name="Andreopoulos W.B."/>
            <person name="Clum A."/>
            <person name="Lindquist E."/>
            <person name="Daum C."/>
            <person name="Ramamoorthy G.K."/>
            <person name="Gryganskyi A."/>
            <person name="Culley D."/>
            <person name="Magnuson J.K."/>
            <person name="James T.Y."/>
            <person name="O'Malley M.A."/>
            <person name="Stajich J.E."/>
            <person name="Spatafora J.W."/>
            <person name="Visel A."/>
            <person name="Grigoriev I.V."/>
        </authorList>
    </citation>
    <scope>NUCLEOTIDE SEQUENCE [LARGE SCALE GENOMIC DNA]</scope>
    <source>
        <strain evidence="2 3">ATCC 12442</strain>
    </source>
</reference>
<evidence type="ECO:0000313" key="3">
    <source>
        <dbReference type="Proteomes" id="UP000193922"/>
    </source>
</evidence>
<feature type="region of interest" description="Disordered" evidence="1">
    <location>
        <begin position="95"/>
        <end position="128"/>
    </location>
</feature>
<evidence type="ECO:0000313" key="2">
    <source>
        <dbReference type="EMBL" id="ORX72514.1"/>
    </source>
</evidence>
<dbReference type="Proteomes" id="UP000193922">
    <property type="component" value="Unassembled WGS sequence"/>
</dbReference>
<feature type="compositionally biased region" description="Polar residues" evidence="1">
    <location>
        <begin position="98"/>
        <end position="115"/>
    </location>
</feature>
<proteinExistence type="predicted"/>
<dbReference type="EMBL" id="MCFD01000003">
    <property type="protein sequence ID" value="ORX72514.1"/>
    <property type="molecule type" value="Genomic_DNA"/>
</dbReference>
<sequence>MDRILCALDCCFMRRIPYTMHRRYLQTRNMDANNMDASPLLGVCGIDALASESDVSTVARTTQNRTEKPAGAAPEYVSVRVRLMTTDMPAPPLANNPVLGNNAQRCSSTTVVSSSKRPDTRRSHASAMSMQTFSPLVRTPSRRRASMSVSTDTREISLTVRSSHTIEELATRIEGLANDGEESGDCMALFKGGRPLQFASRVADVLEGRGCGYCVQDWRHP</sequence>
<dbReference type="OrthoDB" id="196547at2759"/>
<dbReference type="RefSeq" id="XP_040745938.1">
    <property type="nucleotide sequence ID" value="XM_040883143.1"/>
</dbReference>
<dbReference type="GeneID" id="63799791"/>
<accession>A0A1Y1WHB5</accession>
<name>A0A1Y1WHB5_9FUNG</name>
<evidence type="ECO:0000256" key="1">
    <source>
        <dbReference type="SAM" id="MobiDB-lite"/>
    </source>
</evidence>
<dbReference type="AlphaFoldDB" id="A0A1Y1WHB5"/>
<gene>
    <name evidence="2" type="ORF">DL89DRAFT_113873</name>
</gene>
<organism evidence="2 3">
    <name type="scientific">Linderina pennispora</name>
    <dbReference type="NCBI Taxonomy" id="61395"/>
    <lineage>
        <taxon>Eukaryota</taxon>
        <taxon>Fungi</taxon>
        <taxon>Fungi incertae sedis</taxon>
        <taxon>Zoopagomycota</taxon>
        <taxon>Kickxellomycotina</taxon>
        <taxon>Kickxellomycetes</taxon>
        <taxon>Kickxellales</taxon>
        <taxon>Kickxellaceae</taxon>
        <taxon>Linderina</taxon>
    </lineage>
</organism>